<evidence type="ECO:0000313" key="9">
    <source>
        <dbReference type="EMBL" id="CAH1238814.1"/>
    </source>
</evidence>
<dbReference type="GO" id="GO:0001733">
    <property type="term" value="F:galactosylceramide sulfotransferase activity"/>
    <property type="evidence" value="ECO:0007669"/>
    <property type="project" value="InterPro"/>
</dbReference>
<keyword evidence="6" id="KW-0333">Golgi apparatus</keyword>
<gene>
    <name evidence="9" type="primary">Hypp5639</name>
    <name evidence="9" type="ORF">BLAG_LOCUS3266</name>
</gene>
<keyword evidence="3" id="KW-0812">Transmembrane</keyword>
<comment type="subcellular location">
    <subcellularLocation>
        <location evidence="1">Golgi apparatus membrane</location>
        <topology evidence="1">Single-pass type II membrane protein</topology>
    </subcellularLocation>
</comment>
<dbReference type="PANTHER" id="PTHR14647:SF87">
    <property type="entry name" value="PUTATIVE-RELATED"/>
    <property type="match status" value="1"/>
</dbReference>
<dbReference type="GO" id="GO:0009247">
    <property type="term" value="P:glycolipid biosynthetic process"/>
    <property type="evidence" value="ECO:0007669"/>
    <property type="project" value="InterPro"/>
</dbReference>
<keyword evidence="8" id="KW-0325">Glycoprotein</keyword>
<protein>
    <submittedName>
        <fullName evidence="9">Hypp5639 protein</fullName>
    </submittedName>
</protein>
<evidence type="ECO:0000256" key="4">
    <source>
        <dbReference type="ARBA" id="ARBA00022968"/>
    </source>
</evidence>
<name>A0A8J9YQQ7_BRALA</name>
<proteinExistence type="predicted"/>
<dbReference type="GO" id="GO:0000139">
    <property type="term" value="C:Golgi membrane"/>
    <property type="evidence" value="ECO:0007669"/>
    <property type="project" value="UniProtKB-SubCell"/>
</dbReference>
<evidence type="ECO:0000256" key="2">
    <source>
        <dbReference type="ARBA" id="ARBA00022679"/>
    </source>
</evidence>
<reference evidence="9" key="1">
    <citation type="submission" date="2022-01" db="EMBL/GenBank/DDBJ databases">
        <authorList>
            <person name="Braso-Vives M."/>
        </authorList>
    </citation>
    <scope>NUCLEOTIDE SEQUENCE</scope>
</reference>
<dbReference type="PANTHER" id="PTHR14647">
    <property type="entry name" value="GALACTOSE-3-O-SULFOTRANSFERASE"/>
    <property type="match status" value="1"/>
</dbReference>
<evidence type="ECO:0000256" key="6">
    <source>
        <dbReference type="ARBA" id="ARBA00023034"/>
    </source>
</evidence>
<evidence type="ECO:0000256" key="3">
    <source>
        <dbReference type="ARBA" id="ARBA00022692"/>
    </source>
</evidence>
<dbReference type="AlphaFoldDB" id="A0A8J9YQQ7"/>
<dbReference type="InterPro" id="IPR009729">
    <property type="entry name" value="Gal-3-0_sulfotransfrase"/>
</dbReference>
<keyword evidence="4" id="KW-0735">Signal-anchor</keyword>
<evidence type="ECO:0000256" key="5">
    <source>
        <dbReference type="ARBA" id="ARBA00022989"/>
    </source>
</evidence>
<dbReference type="EMBL" id="OV696695">
    <property type="protein sequence ID" value="CAH1238814.1"/>
    <property type="molecule type" value="Genomic_DNA"/>
</dbReference>
<keyword evidence="2" id="KW-0808">Transferase</keyword>
<dbReference type="Proteomes" id="UP000838412">
    <property type="component" value="Chromosome 10"/>
</dbReference>
<evidence type="ECO:0000313" key="10">
    <source>
        <dbReference type="Proteomes" id="UP000838412"/>
    </source>
</evidence>
<organism evidence="9 10">
    <name type="scientific">Branchiostoma lanceolatum</name>
    <name type="common">Common lancelet</name>
    <name type="synonym">Amphioxus lanceolatum</name>
    <dbReference type="NCBI Taxonomy" id="7740"/>
    <lineage>
        <taxon>Eukaryota</taxon>
        <taxon>Metazoa</taxon>
        <taxon>Chordata</taxon>
        <taxon>Cephalochordata</taxon>
        <taxon>Leptocardii</taxon>
        <taxon>Amphioxiformes</taxon>
        <taxon>Branchiostomatidae</taxon>
        <taxon>Branchiostoma</taxon>
    </lineage>
</organism>
<keyword evidence="5" id="KW-1133">Transmembrane helix</keyword>
<accession>A0A8J9YQQ7</accession>
<evidence type="ECO:0000256" key="1">
    <source>
        <dbReference type="ARBA" id="ARBA00004323"/>
    </source>
</evidence>
<evidence type="ECO:0000256" key="7">
    <source>
        <dbReference type="ARBA" id="ARBA00023136"/>
    </source>
</evidence>
<evidence type="ECO:0000256" key="8">
    <source>
        <dbReference type="ARBA" id="ARBA00023180"/>
    </source>
</evidence>
<keyword evidence="7" id="KW-0472">Membrane</keyword>
<keyword evidence="10" id="KW-1185">Reference proteome</keyword>
<sequence length="102" mass="12545">MDRMRWSLADYMLYDHFNKTLQRKISKQGEDFHKEVDHFTTVLHDVLEYCQSKQKTYMVVSASTWNQEFVLSRDYCRRMRMNTQRYLNVFKTSYQNLWPGTQ</sequence>